<evidence type="ECO:0000313" key="6">
    <source>
        <dbReference type="EMBL" id="EWY36917.1"/>
    </source>
</evidence>
<dbReference type="STRING" id="1385369.N825_22665"/>
<dbReference type="Pfam" id="PF04357">
    <property type="entry name" value="TamB"/>
    <property type="match status" value="1"/>
</dbReference>
<keyword evidence="3" id="KW-1133">Transmembrane helix</keyword>
<name>W9GWT9_9PROT</name>
<evidence type="ECO:0000313" key="7">
    <source>
        <dbReference type="Proteomes" id="UP000019486"/>
    </source>
</evidence>
<dbReference type="PANTHER" id="PTHR36985:SF1">
    <property type="entry name" value="TRANSLOCATION AND ASSEMBLY MODULE SUBUNIT TAMB"/>
    <property type="match status" value="1"/>
</dbReference>
<evidence type="ECO:0000256" key="4">
    <source>
        <dbReference type="ARBA" id="ARBA00023136"/>
    </source>
</evidence>
<keyword evidence="4" id="KW-0472">Membrane</keyword>
<evidence type="ECO:0000256" key="3">
    <source>
        <dbReference type="ARBA" id="ARBA00022989"/>
    </source>
</evidence>
<organism evidence="6 7">
    <name type="scientific">Skermanella stibiiresistens SB22</name>
    <dbReference type="NCBI Taxonomy" id="1385369"/>
    <lineage>
        <taxon>Bacteria</taxon>
        <taxon>Pseudomonadati</taxon>
        <taxon>Pseudomonadota</taxon>
        <taxon>Alphaproteobacteria</taxon>
        <taxon>Rhodospirillales</taxon>
        <taxon>Azospirillaceae</taxon>
        <taxon>Skermanella</taxon>
    </lineage>
</organism>
<keyword evidence="7" id="KW-1185">Reference proteome</keyword>
<dbReference type="EMBL" id="AVFL01000033">
    <property type="protein sequence ID" value="EWY36917.1"/>
    <property type="molecule type" value="Genomic_DNA"/>
</dbReference>
<comment type="subcellular location">
    <subcellularLocation>
        <location evidence="1">Membrane</location>
        <topology evidence="1">Single-pass membrane protein</topology>
    </subcellularLocation>
</comment>
<keyword evidence="2" id="KW-0812">Transmembrane</keyword>
<feature type="domain" description="Translocation and assembly module TamB C-terminal" evidence="5">
    <location>
        <begin position="1063"/>
        <end position="1417"/>
    </location>
</feature>
<comment type="caution">
    <text evidence="6">The sequence shown here is derived from an EMBL/GenBank/DDBJ whole genome shotgun (WGS) entry which is preliminary data.</text>
</comment>
<dbReference type="InterPro" id="IPR007452">
    <property type="entry name" value="TamB_C"/>
</dbReference>
<dbReference type="Proteomes" id="UP000019486">
    <property type="component" value="Unassembled WGS sequence"/>
</dbReference>
<dbReference type="GO" id="GO:0005886">
    <property type="term" value="C:plasma membrane"/>
    <property type="evidence" value="ECO:0007669"/>
    <property type="project" value="InterPro"/>
</dbReference>
<sequence>MVFQERSGESEPGWVTRQIQDLLSGPGRVVTIGSLGSSWSLDVAIRDLAIADDKGVWLNVDQAKLYWEPSALFRREFRIRGLDLDRMTLERLPETSPSDEPFTLPRLPDMPVGLDLQRFSVGKLDLGASVLDDEAVSLTIDGSAKLGRAGHGVTANFRIDRLDKQGRAKLEMDYAPTTEQLDLDVIVEEPEGGLIARVAGIPGLPPVNVALRGSGPLSDWDGRLDGHAGDVAQIGADANIRGIATAEGGQGCGLTIRGDAAFSRMLDPQAAQIVGDSVEFQAEAAIDPNRQIALTPARVTMAAGTLNLSGAYRFDLRELDFDYGVEAGPDSSLRALAPGLSWDTIRLSGEVAGLLDQAGSTIAVALNGGLTNPAMAGDPRLAQVAGPEVKIVGNAVITPGTGEIRVLGLRADATAGAVTATALIHEWDRAVNVQASLDVPDLSRLAGVAGVPLEGAARLNADLSGGNGAMLVRADLSGDVIDLRTGTPPADALAGGKMDLVGLVTVGTDGSVDLSNLKIDGQHMALTVSGTLKENTLNAKWRASLPRLAVLAGPLQTPIAGSTVLDGAAFGPLDALEVRADLAARDLLLSSRTVPRADLAVRATHLPGSPRGTLTAQAVVDKQPFDARTAFALEGERLNLTDISLGMEQNRIMGAIRVALDRMTASGKLGGDMRDLGVFSALAGQTLGGNGRLDVKLDDPRGLQAATAMVRGRNISIAGPQGPVLTVKRLNLDADVKDVLGAMRFNAQLDSSGVTAGGADLATLTASASGTPAKARFQAQTKGKAGFPAQPARMALSGSFGQEGALRKLRIDKLDGAYGAQPFRLVNPATAAIGPNRYEVRNLLLASRKGRIALDAGLVRDALEGTVILTRAPLSLLSLATPDLELGGQLDGKATFTGTIADPRADLDLKITDMSLEGGEAAGLSGIDIDTTGRWRNGRLALDGNARTRKRGGIDMKLQADVPLVLRQEPLTLDLPRNAPISAALSGDVELVTLNDLLATSGDQAQGRLDVDLTLGGSLGDPQLGGDARIANGRYENQAAGMVISGITMRVRGDGTRLTISRFDGQTPDGGTVKVSGSVNVDPADAQAFDISVGASNAQLVRIDLVTAQIDTLLSLTGPLASPLLQGLVTIVRADIRIPERMPSSVVEIQVKEINRPGGDPAPVEPAGVGTSPFQLRLDLAVKARNQIFVRGRGLAVELSSDVTVGGMAAKPDLGGGLRLVNGSLELLTLWFEFIQANIDFADGVGVDPMLDISAQARAADVTARVGLTGRASAPRITLTSTPELPEDEILARVLFNKPLGNLNAVEAVLIAQSISRLTGIGGIGGGTPGIFSQMRRSLSLDRLRLVADNQGDGVSGTAVAAGRYIMRDVYVGAEQRVGEAGSRAVVEINLTRNVRIRTDVGTNSGGNITVLYEWEY</sequence>
<evidence type="ECO:0000256" key="1">
    <source>
        <dbReference type="ARBA" id="ARBA00004167"/>
    </source>
</evidence>
<protein>
    <recommendedName>
        <fullName evidence="5">Translocation and assembly module TamB C-terminal domain-containing protein</fullName>
    </recommendedName>
</protein>
<gene>
    <name evidence="6" type="ORF">N825_22665</name>
</gene>
<accession>W9GWT9</accession>
<dbReference type="GO" id="GO:0009306">
    <property type="term" value="P:protein secretion"/>
    <property type="evidence" value="ECO:0007669"/>
    <property type="project" value="InterPro"/>
</dbReference>
<evidence type="ECO:0000259" key="5">
    <source>
        <dbReference type="Pfam" id="PF04357"/>
    </source>
</evidence>
<evidence type="ECO:0000256" key="2">
    <source>
        <dbReference type="ARBA" id="ARBA00022692"/>
    </source>
</evidence>
<proteinExistence type="predicted"/>
<dbReference type="PANTHER" id="PTHR36985">
    <property type="entry name" value="TRANSLOCATION AND ASSEMBLY MODULE SUBUNIT TAMB"/>
    <property type="match status" value="1"/>
</dbReference>
<reference evidence="6 7" key="1">
    <citation type="submission" date="2013-08" db="EMBL/GenBank/DDBJ databases">
        <title>The genome sequence of Skermanella stibiiresistens.</title>
        <authorList>
            <person name="Zhu W."/>
            <person name="Wang G."/>
        </authorList>
    </citation>
    <scope>NUCLEOTIDE SEQUENCE [LARGE SCALE GENOMIC DNA]</scope>
    <source>
        <strain evidence="6 7">SB22</strain>
    </source>
</reference>